<proteinExistence type="predicted"/>
<evidence type="ECO:0000313" key="2">
    <source>
        <dbReference type="Proteomes" id="UP001150603"/>
    </source>
</evidence>
<name>A0ACC1JGS6_9FUNG</name>
<comment type="caution">
    <text evidence="1">The sequence shown here is derived from an EMBL/GenBank/DDBJ whole genome shotgun (WGS) entry which is preliminary data.</text>
</comment>
<reference evidence="1" key="1">
    <citation type="submission" date="2022-07" db="EMBL/GenBank/DDBJ databases">
        <title>Phylogenomic reconstructions and comparative analyses of Kickxellomycotina fungi.</title>
        <authorList>
            <person name="Reynolds N.K."/>
            <person name="Stajich J.E."/>
            <person name="Barry K."/>
            <person name="Grigoriev I.V."/>
            <person name="Crous P."/>
            <person name="Smith M.E."/>
        </authorList>
    </citation>
    <scope>NUCLEOTIDE SEQUENCE</scope>
    <source>
        <strain evidence="1">NRRL 5244</strain>
    </source>
</reference>
<evidence type="ECO:0000313" key="1">
    <source>
        <dbReference type="EMBL" id="KAJ1950770.1"/>
    </source>
</evidence>
<gene>
    <name evidence="1" type="ORF">FBU59_000522</name>
</gene>
<organism evidence="1 2">
    <name type="scientific">Linderina macrospora</name>
    <dbReference type="NCBI Taxonomy" id="4868"/>
    <lineage>
        <taxon>Eukaryota</taxon>
        <taxon>Fungi</taxon>
        <taxon>Fungi incertae sedis</taxon>
        <taxon>Zoopagomycota</taxon>
        <taxon>Kickxellomycotina</taxon>
        <taxon>Kickxellomycetes</taxon>
        <taxon>Kickxellales</taxon>
        <taxon>Kickxellaceae</taxon>
        <taxon>Linderina</taxon>
    </lineage>
</organism>
<accession>A0ACC1JGS6</accession>
<sequence>MSPIKAQGSTRDEILQDLAKLSKSIEASSSILIIGGGPVGVETAGEIANMYPDKCITLVNNRTRLLPDNFKESLSERAIAGLQALGANVVLDEKILIPHDFEFDSRVKSTTFKGTSGATYESDLQIMATGVRPQSGYIASLESATGIRFRDINGAIKVRDTMQVDCNLFPNIFAPGDVNSLPPQHKFSFKAQAQANIAVTNIEILIRAGWDANKIARPSARLKRYIDPVNGIIVPISKAGGVAQMSNFVIPKLLQNTVVNNTKGKDYFAAKAGALYTPAT</sequence>
<dbReference type="EMBL" id="JANBPW010000126">
    <property type="protein sequence ID" value="KAJ1950770.1"/>
    <property type="molecule type" value="Genomic_DNA"/>
</dbReference>
<dbReference type="Proteomes" id="UP001150603">
    <property type="component" value="Unassembled WGS sequence"/>
</dbReference>
<keyword evidence="2" id="KW-1185">Reference proteome</keyword>
<protein>
    <submittedName>
        <fullName evidence="1">Uncharacterized protein</fullName>
    </submittedName>
</protein>